<accession>A0A6N2S154</accession>
<evidence type="ECO:0008006" key="4">
    <source>
        <dbReference type="Google" id="ProtNLM"/>
    </source>
</evidence>
<evidence type="ECO:0000256" key="1">
    <source>
        <dbReference type="SAM" id="MobiDB-lite"/>
    </source>
</evidence>
<dbReference type="PROSITE" id="PS51257">
    <property type="entry name" value="PROKAR_LIPOPROTEIN"/>
    <property type="match status" value="1"/>
</dbReference>
<dbReference type="EMBL" id="CACRSM010000002">
    <property type="protein sequence ID" value="VYS86796.1"/>
    <property type="molecule type" value="Genomic_DNA"/>
</dbReference>
<protein>
    <recommendedName>
        <fullName evidence="4">Hemagglutinin</fullName>
    </recommendedName>
</protein>
<sequence>MTKRNKRIGALVALCVAAASAIGIAGCTDTTPQEQPQETASEAPRGIPLDYSGFDPENIMSDAVLDDSRAMNDEQIAAFINEKGEGCRAGRVNDQDVPCLKDFKAVTETFPADEYCPWGYQGGEEENAAQIIGQSARSCGVNPKVLLVTLQKEQGLIYASGGMFQWFSYPSAMGYACPDNSTCDPDYAGFQRQVYYAARQFAIYRVRPERFRFRAGERVEARYGPAEECTSVEITPANRATASLYNYTPYVPNQGALAGHGNDCSVYGNADVYGYMRAWFPQ</sequence>
<organism evidence="3">
    <name type="scientific">Schaalia odontolytica</name>
    <dbReference type="NCBI Taxonomy" id="1660"/>
    <lineage>
        <taxon>Bacteria</taxon>
        <taxon>Bacillati</taxon>
        <taxon>Actinomycetota</taxon>
        <taxon>Actinomycetes</taxon>
        <taxon>Actinomycetales</taxon>
        <taxon>Actinomycetaceae</taxon>
        <taxon>Schaalia</taxon>
    </lineage>
</organism>
<feature type="chain" id="PRO_5039620845" description="Hemagglutinin" evidence="2">
    <location>
        <begin position="26"/>
        <end position="282"/>
    </location>
</feature>
<feature type="region of interest" description="Disordered" evidence="1">
    <location>
        <begin position="27"/>
        <end position="52"/>
    </location>
</feature>
<proteinExistence type="predicted"/>
<keyword evidence="2" id="KW-0732">Signal</keyword>
<feature type="signal peptide" evidence="2">
    <location>
        <begin position="1"/>
        <end position="25"/>
    </location>
</feature>
<gene>
    <name evidence="3" type="ORF">AOLFYP35_00623</name>
</gene>
<name>A0A6N2S154_9ACTO</name>
<reference evidence="3" key="1">
    <citation type="submission" date="2019-11" db="EMBL/GenBank/DDBJ databases">
        <authorList>
            <person name="Feng L."/>
        </authorList>
    </citation>
    <scope>NUCLEOTIDE SEQUENCE</scope>
    <source>
        <strain evidence="3">AodontolyticusLFYP35</strain>
    </source>
</reference>
<evidence type="ECO:0000256" key="2">
    <source>
        <dbReference type="SAM" id="SignalP"/>
    </source>
</evidence>
<feature type="compositionally biased region" description="Low complexity" evidence="1">
    <location>
        <begin position="27"/>
        <end position="44"/>
    </location>
</feature>
<dbReference type="AlphaFoldDB" id="A0A6N2S154"/>
<evidence type="ECO:0000313" key="3">
    <source>
        <dbReference type="EMBL" id="VYS86796.1"/>
    </source>
</evidence>